<feature type="transmembrane region" description="Helical" evidence="10">
    <location>
        <begin position="54"/>
        <end position="75"/>
    </location>
</feature>
<dbReference type="AlphaFoldDB" id="A0A0M1P2K7"/>
<feature type="transmembrane region" description="Helical" evidence="10">
    <location>
        <begin position="145"/>
        <end position="176"/>
    </location>
</feature>
<protein>
    <recommendedName>
        <fullName evidence="10">Glycerol-3-phosphate acyltransferase</fullName>
    </recommendedName>
    <alternativeName>
        <fullName evidence="10">Acyl-PO4 G3P acyltransferase</fullName>
    </alternativeName>
    <alternativeName>
        <fullName evidence="10">Acyl-phosphate--glycerol-3-phosphate acyltransferase</fullName>
    </alternativeName>
    <alternativeName>
        <fullName evidence="10">G3P acyltransferase</fullName>
        <shortName evidence="10">GPAT</shortName>
        <ecNumber evidence="10">2.3.1.275</ecNumber>
    </alternativeName>
    <alternativeName>
        <fullName evidence="10">Lysophosphatidic acid synthase</fullName>
        <shortName evidence="10">LPA synthase</shortName>
    </alternativeName>
</protein>
<keyword evidence="6 10" id="KW-0443">Lipid metabolism</keyword>
<evidence type="ECO:0000256" key="10">
    <source>
        <dbReference type="HAMAP-Rule" id="MF_01043"/>
    </source>
</evidence>
<dbReference type="PANTHER" id="PTHR30309:SF0">
    <property type="entry name" value="GLYCEROL-3-PHOSPHATE ACYLTRANSFERASE-RELATED"/>
    <property type="match status" value="1"/>
</dbReference>
<dbReference type="Proteomes" id="UP000036932">
    <property type="component" value="Unassembled WGS sequence"/>
</dbReference>
<keyword evidence="5 10" id="KW-1133">Transmembrane helix</keyword>
<feature type="transmembrane region" description="Helical" evidence="10">
    <location>
        <begin position="112"/>
        <end position="139"/>
    </location>
</feature>
<dbReference type="EMBL" id="LIUT01000001">
    <property type="protein sequence ID" value="KOR88728.1"/>
    <property type="molecule type" value="Genomic_DNA"/>
</dbReference>
<feature type="transmembrane region" description="Helical" evidence="10">
    <location>
        <begin position="6"/>
        <end position="27"/>
    </location>
</feature>
<evidence type="ECO:0000256" key="5">
    <source>
        <dbReference type="ARBA" id="ARBA00022989"/>
    </source>
</evidence>
<keyword evidence="7 10" id="KW-0472">Membrane</keyword>
<accession>A0A0M1P2K7</accession>
<dbReference type="GO" id="GO:0008654">
    <property type="term" value="P:phospholipid biosynthetic process"/>
    <property type="evidence" value="ECO:0007669"/>
    <property type="project" value="UniProtKB-UniRule"/>
</dbReference>
<comment type="subcellular location">
    <subcellularLocation>
        <location evidence="10">Cell membrane</location>
        <topology evidence="10">Multi-pass membrane protein</topology>
    </subcellularLocation>
</comment>
<dbReference type="EC" id="2.3.1.275" evidence="10"/>
<dbReference type="PATRIC" id="fig|1705565.3.peg.3059"/>
<evidence type="ECO:0000256" key="3">
    <source>
        <dbReference type="ARBA" id="ARBA00022679"/>
    </source>
</evidence>
<evidence type="ECO:0000256" key="8">
    <source>
        <dbReference type="ARBA" id="ARBA00023209"/>
    </source>
</evidence>
<dbReference type="Pfam" id="PF02660">
    <property type="entry name" value="G3P_acyltransf"/>
    <property type="match status" value="1"/>
</dbReference>
<dbReference type="RefSeq" id="WP_053488782.1">
    <property type="nucleotide sequence ID" value="NZ_LIUT01000001.1"/>
</dbReference>
<name>A0A0M1P2K7_9BACL</name>
<keyword evidence="2 10" id="KW-0444">Lipid biosynthesis</keyword>
<comment type="catalytic activity">
    <reaction evidence="10">
        <text>an acyl phosphate + sn-glycerol 3-phosphate = a 1-acyl-sn-glycero-3-phosphate + phosphate</text>
        <dbReference type="Rhea" id="RHEA:34075"/>
        <dbReference type="ChEBI" id="CHEBI:43474"/>
        <dbReference type="ChEBI" id="CHEBI:57597"/>
        <dbReference type="ChEBI" id="CHEBI:57970"/>
        <dbReference type="ChEBI" id="CHEBI:59918"/>
        <dbReference type="EC" id="2.3.1.275"/>
    </reaction>
</comment>
<comment type="subunit">
    <text evidence="10">Probably interacts with PlsX.</text>
</comment>
<keyword evidence="8 10" id="KW-0594">Phospholipid biosynthesis</keyword>
<keyword evidence="3 10" id="KW-0808">Transferase</keyword>
<evidence type="ECO:0000256" key="9">
    <source>
        <dbReference type="ARBA" id="ARBA00023264"/>
    </source>
</evidence>
<comment type="similarity">
    <text evidence="10">Belongs to the PlsY family.</text>
</comment>
<reference evidence="12" key="1">
    <citation type="submission" date="2015-08" db="EMBL/GenBank/DDBJ databases">
        <title>Genome sequencing project for genomic taxonomy and phylogenomics of Bacillus-like bacteria.</title>
        <authorList>
            <person name="Liu B."/>
            <person name="Wang J."/>
            <person name="Zhu Y."/>
            <person name="Liu G."/>
            <person name="Chen Q."/>
            <person name="Chen Z."/>
            <person name="Lan J."/>
            <person name="Che J."/>
            <person name="Ge C."/>
            <person name="Shi H."/>
            <person name="Pan Z."/>
            <person name="Liu X."/>
        </authorList>
    </citation>
    <scope>NUCLEOTIDE SEQUENCE [LARGE SCALE GENOMIC DNA]</scope>
    <source>
        <strain evidence="12">FJAT-22460</strain>
    </source>
</reference>
<comment type="function">
    <text evidence="10">Catalyzes the transfer of an acyl group from acyl-phosphate (acyl-PO(4)) to glycerol-3-phosphate (G3P) to form lysophosphatidic acid (LPA). This enzyme utilizes acyl-phosphate as fatty acyl donor, but not acyl-CoA or acyl-ACP.</text>
</comment>
<dbReference type="NCBIfam" id="TIGR00023">
    <property type="entry name" value="glycerol-3-phosphate 1-O-acyltransferase PlsY"/>
    <property type="match status" value="1"/>
</dbReference>
<dbReference type="PANTHER" id="PTHR30309">
    <property type="entry name" value="INNER MEMBRANE PROTEIN YGIH"/>
    <property type="match status" value="1"/>
</dbReference>
<evidence type="ECO:0000256" key="7">
    <source>
        <dbReference type="ARBA" id="ARBA00023136"/>
    </source>
</evidence>
<evidence type="ECO:0000256" key="2">
    <source>
        <dbReference type="ARBA" id="ARBA00022516"/>
    </source>
</evidence>
<organism evidence="11 12">
    <name type="scientific">Paenibacillus solani</name>
    <dbReference type="NCBI Taxonomy" id="1705565"/>
    <lineage>
        <taxon>Bacteria</taxon>
        <taxon>Bacillati</taxon>
        <taxon>Bacillota</taxon>
        <taxon>Bacilli</taxon>
        <taxon>Bacillales</taxon>
        <taxon>Paenibacillaceae</taxon>
        <taxon>Paenibacillus</taxon>
    </lineage>
</organism>
<dbReference type="GO" id="GO:0005886">
    <property type="term" value="C:plasma membrane"/>
    <property type="evidence" value="ECO:0007669"/>
    <property type="project" value="UniProtKB-SubCell"/>
</dbReference>
<keyword evidence="4 10" id="KW-0812">Transmembrane</keyword>
<sequence>MFLEIVAIVVCYLLGSVSFSVLLAKILKGIDIRQHGSGNAGATNTLRVLGKGPAILVLALDVIKGIAAVWIGRWLGGDNAWLPGLCGIAAIIGHNWPIYFRFRGGKGIATAIGVLATLCFIPALIAGIIAILSIVLTRYVSLGSLIFVILTPIFLLIAGYPWPIFWTSLIICLFAIWRHRSNIVKLVEGRENKLGSGKGKDKGGKRVV</sequence>
<dbReference type="HAMAP" id="MF_01043">
    <property type="entry name" value="PlsY"/>
    <property type="match status" value="1"/>
</dbReference>
<keyword evidence="9 10" id="KW-1208">Phospholipid metabolism</keyword>
<evidence type="ECO:0000256" key="6">
    <source>
        <dbReference type="ARBA" id="ARBA00023098"/>
    </source>
</evidence>
<gene>
    <name evidence="10" type="primary">plsY</name>
    <name evidence="11" type="ORF">AM231_05810</name>
</gene>
<evidence type="ECO:0000256" key="4">
    <source>
        <dbReference type="ARBA" id="ARBA00022692"/>
    </source>
</evidence>
<comment type="caution">
    <text evidence="11">The sequence shown here is derived from an EMBL/GenBank/DDBJ whole genome shotgun (WGS) entry which is preliminary data.</text>
</comment>
<dbReference type="SMART" id="SM01207">
    <property type="entry name" value="G3P_acyltransf"/>
    <property type="match status" value="1"/>
</dbReference>
<keyword evidence="1 10" id="KW-1003">Cell membrane</keyword>
<evidence type="ECO:0000313" key="11">
    <source>
        <dbReference type="EMBL" id="KOR88728.1"/>
    </source>
</evidence>
<dbReference type="InterPro" id="IPR003811">
    <property type="entry name" value="G3P_acylTferase_PlsY"/>
</dbReference>
<dbReference type="UniPathway" id="UPA00085"/>
<dbReference type="GO" id="GO:0043772">
    <property type="term" value="F:acyl-phosphate glycerol-3-phosphate acyltransferase activity"/>
    <property type="evidence" value="ECO:0007669"/>
    <property type="project" value="UniProtKB-UniRule"/>
</dbReference>
<evidence type="ECO:0000313" key="12">
    <source>
        <dbReference type="Proteomes" id="UP000036932"/>
    </source>
</evidence>
<proteinExistence type="inferred from homology"/>
<comment type="pathway">
    <text evidence="10">Lipid metabolism; phospholipid metabolism.</text>
</comment>
<feature type="transmembrane region" description="Helical" evidence="10">
    <location>
        <begin position="81"/>
        <end position="100"/>
    </location>
</feature>
<dbReference type="OrthoDB" id="9777124at2"/>
<evidence type="ECO:0000256" key="1">
    <source>
        <dbReference type="ARBA" id="ARBA00022475"/>
    </source>
</evidence>
<keyword evidence="12" id="KW-1185">Reference proteome</keyword>